<proteinExistence type="predicted"/>
<keyword evidence="2" id="KW-1185">Reference proteome</keyword>
<dbReference type="Proteomes" id="UP000814140">
    <property type="component" value="Unassembled WGS sequence"/>
</dbReference>
<organism evidence="1 2">
    <name type="scientific">Artomyces pyxidatus</name>
    <dbReference type="NCBI Taxonomy" id="48021"/>
    <lineage>
        <taxon>Eukaryota</taxon>
        <taxon>Fungi</taxon>
        <taxon>Dikarya</taxon>
        <taxon>Basidiomycota</taxon>
        <taxon>Agaricomycotina</taxon>
        <taxon>Agaricomycetes</taxon>
        <taxon>Russulales</taxon>
        <taxon>Auriscalpiaceae</taxon>
        <taxon>Artomyces</taxon>
    </lineage>
</organism>
<gene>
    <name evidence="1" type="ORF">BV25DRAFT_1823405</name>
</gene>
<evidence type="ECO:0000313" key="1">
    <source>
        <dbReference type="EMBL" id="KAI0064408.1"/>
    </source>
</evidence>
<accession>A0ACB8T6M0</accession>
<sequence>MILHDLPVDAPTKLRKQVPAQKSGRARSAGDFSHIFENGFHNVGAHPPPEHLRSQHAAWEDALERARRLPLRLNDASVGAEAWRRSLREMPLLPVASLEEDLQYLLRARMVLTSLLHFYVHSLPPSSPSSPVKIPAPLAVPLLVVSHALDFPPVLAYADTEYYNYTWDSEVGDASEAARLPFRVLHTYSGTTDEAHFYTVALRIEGEGVQALRRMHEMLQLSSNAPGAPGSSDLPALLRGLAASIRNMDSILQTMRDGCEPPAFYNDVRPWFVGCTAEGSWVFEVDDTPETLEAVSGSEWVVRAEDGRCCAREMPGSSAAQSSIIQALDVFLGIEELTHERNFELERKNKEAAAAGNFLTRMRKYIPLAHRLFLESLREQAQGLREHLLGLKDGQEAIDAYNAAIAALRQFRTTHVRIATLYIVNQARHVADKKEVVTGEMRKEDKAKGTGGTDLVPFLKGIRDRTDQGTLDR</sequence>
<evidence type="ECO:0000313" key="2">
    <source>
        <dbReference type="Proteomes" id="UP000814140"/>
    </source>
</evidence>
<reference evidence="1" key="1">
    <citation type="submission" date="2021-03" db="EMBL/GenBank/DDBJ databases">
        <authorList>
            <consortium name="DOE Joint Genome Institute"/>
            <person name="Ahrendt S."/>
            <person name="Looney B.P."/>
            <person name="Miyauchi S."/>
            <person name="Morin E."/>
            <person name="Drula E."/>
            <person name="Courty P.E."/>
            <person name="Chicoki N."/>
            <person name="Fauchery L."/>
            <person name="Kohler A."/>
            <person name="Kuo A."/>
            <person name="Labutti K."/>
            <person name="Pangilinan J."/>
            <person name="Lipzen A."/>
            <person name="Riley R."/>
            <person name="Andreopoulos W."/>
            <person name="He G."/>
            <person name="Johnson J."/>
            <person name="Barry K.W."/>
            <person name="Grigoriev I.V."/>
            <person name="Nagy L."/>
            <person name="Hibbett D."/>
            <person name="Henrissat B."/>
            <person name="Matheny P.B."/>
            <person name="Labbe J."/>
            <person name="Martin F."/>
        </authorList>
    </citation>
    <scope>NUCLEOTIDE SEQUENCE</scope>
    <source>
        <strain evidence="1">HHB10654</strain>
    </source>
</reference>
<name>A0ACB8T6M0_9AGAM</name>
<protein>
    <submittedName>
        <fullName evidence="1">Indoleamine 2,3-dioxygenase</fullName>
    </submittedName>
</protein>
<comment type="caution">
    <text evidence="1">The sequence shown here is derived from an EMBL/GenBank/DDBJ whole genome shotgun (WGS) entry which is preliminary data.</text>
</comment>
<reference evidence="1" key="2">
    <citation type="journal article" date="2022" name="New Phytol.">
        <title>Evolutionary transition to the ectomycorrhizal habit in the genomes of a hyperdiverse lineage of mushroom-forming fungi.</title>
        <authorList>
            <person name="Looney B."/>
            <person name="Miyauchi S."/>
            <person name="Morin E."/>
            <person name="Drula E."/>
            <person name="Courty P.E."/>
            <person name="Kohler A."/>
            <person name="Kuo A."/>
            <person name="LaButti K."/>
            <person name="Pangilinan J."/>
            <person name="Lipzen A."/>
            <person name="Riley R."/>
            <person name="Andreopoulos W."/>
            <person name="He G."/>
            <person name="Johnson J."/>
            <person name="Nolan M."/>
            <person name="Tritt A."/>
            <person name="Barry K.W."/>
            <person name="Grigoriev I.V."/>
            <person name="Nagy L.G."/>
            <person name="Hibbett D."/>
            <person name="Henrissat B."/>
            <person name="Matheny P.B."/>
            <person name="Labbe J."/>
            <person name="Martin F.M."/>
        </authorList>
    </citation>
    <scope>NUCLEOTIDE SEQUENCE</scope>
    <source>
        <strain evidence="1">HHB10654</strain>
    </source>
</reference>
<dbReference type="EMBL" id="MU277199">
    <property type="protein sequence ID" value="KAI0064408.1"/>
    <property type="molecule type" value="Genomic_DNA"/>
</dbReference>